<dbReference type="AlphaFoldDB" id="A0A1E2SIN2"/>
<dbReference type="OrthoDB" id="3259161at2"/>
<sequence length="431" mass="46413">MSALLTGFSRLIEENRADEIWIEDVASAFEAAGKGTLGDFDVMLVVNARHPEELSKLLLGGTLTQAQIAATWAALTKSTDFYAEKFIEKHSFELASLDGLPFSVMSQAGKHELNYALDPEHPENLEKAFARMGFLPGERSMKDFKADLEAIQTAFTRAQSTTKEGDVFQLVSFGRHDGVVTAGISMGDLDTASKIGVFVSGMMSDVHGLGDSFDAFKKIRDGYPGIAMVTWVGYRSPNLAEEAFQDRANKGAPRLASFLDGIAAQRAGNPIDRFVTIGHSYGTNMLAEALKIAKAPVDAYVTLGSAGLQYGTTAQDLGAKEIYATHADGDGIAAGVGQHVHFRKASEDGGGYDYQARVDPRDLDGAYEFSSEKDGGGKAVTMHNLLNPIDTPEWMQNLDGIPADQEIGYLNEKSSTVLGLHTIMRGKTPAQ</sequence>
<proteinExistence type="predicted"/>
<dbReference type="InterPro" id="IPR010427">
    <property type="entry name" value="DUF1023"/>
</dbReference>
<dbReference type="SUPFAM" id="SSF53474">
    <property type="entry name" value="alpha/beta-Hydrolases"/>
    <property type="match status" value="1"/>
</dbReference>
<evidence type="ECO:0000259" key="1">
    <source>
        <dbReference type="Pfam" id="PF06259"/>
    </source>
</evidence>
<protein>
    <recommendedName>
        <fullName evidence="1">DUF1023 domain-containing protein</fullName>
    </recommendedName>
</protein>
<dbReference type="InterPro" id="IPR029058">
    <property type="entry name" value="AB_hydrolase_fold"/>
</dbReference>
<evidence type="ECO:0000313" key="3">
    <source>
        <dbReference type="Proteomes" id="UP000094426"/>
    </source>
</evidence>
<gene>
    <name evidence="2" type="ORF">ATY41_04865</name>
</gene>
<accession>A0A1E2SIN2</accession>
<reference evidence="2 3" key="1">
    <citation type="submission" date="2015-11" db="EMBL/GenBank/DDBJ databases">
        <authorList>
            <person name="Zhang Y."/>
            <person name="Guo Z."/>
        </authorList>
    </citation>
    <scope>NUCLEOTIDE SEQUENCE [LARGE SCALE GENOMIC DNA]</scope>
    <source>
        <strain evidence="3">gdw1</strain>
    </source>
</reference>
<dbReference type="Pfam" id="PF06259">
    <property type="entry name" value="Abhydrolase_8"/>
    <property type="match status" value="1"/>
</dbReference>
<feature type="domain" description="DUF1023" evidence="1">
    <location>
        <begin position="179"/>
        <end position="332"/>
    </location>
</feature>
<dbReference type="Proteomes" id="UP000094426">
    <property type="component" value="Unassembled WGS sequence"/>
</dbReference>
<dbReference type="EMBL" id="LNZG01000045">
    <property type="protein sequence ID" value="ODA89609.1"/>
    <property type="molecule type" value="Genomic_DNA"/>
</dbReference>
<dbReference type="RefSeq" id="WP_011186875.1">
    <property type="nucleotide sequence ID" value="NZ_LNZG01000045.1"/>
</dbReference>
<evidence type="ECO:0000313" key="2">
    <source>
        <dbReference type="EMBL" id="ODA89609.1"/>
    </source>
</evidence>
<comment type="caution">
    <text evidence="2">The sequence shown here is derived from an EMBL/GenBank/DDBJ whole genome shotgun (WGS) entry which is preliminary data.</text>
</comment>
<name>A0A1E2SIN2_LEIXY</name>
<dbReference type="Gene3D" id="3.40.50.1820">
    <property type="entry name" value="alpha/beta hydrolase"/>
    <property type="match status" value="1"/>
</dbReference>
<organism evidence="2 3">
    <name type="scientific">Leifsonia xyli subsp. xyli</name>
    <dbReference type="NCBI Taxonomy" id="59736"/>
    <lineage>
        <taxon>Bacteria</taxon>
        <taxon>Bacillati</taxon>
        <taxon>Actinomycetota</taxon>
        <taxon>Actinomycetes</taxon>
        <taxon>Micrococcales</taxon>
        <taxon>Microbacteriaceae</taxon>
        <taxon>Leifsonia</taxon>
    </lineage>
</organism>